<dbReference type="PANTHER" id="PTHR46268">
    <property type="entry name" value="STRESS RESPONSE PROTEIN NHAX"/>
    <property type="match status" value="1"/>
</dbReference>
<accession>A0A7W3J336</accession>
<gene>
    <name evidence="3" type="ORF">FB382_003615</name>
</gene>
<evidence type="ECO:0000259" key="2">
    <source>
        <dbReference type="Pfam" id="PF00582"/>
    </source>
</evidence>
<feature type="domain" description="UspA" evidence="2">
    <location>
        <begin position="122"/>
        <end position="255"/>
    </location>
</feature>
<evidence type="ECO:0000256" key="1">
    <source>
        <dbReference type="ARBA" id="ARBA00008791"/>
    </source>
</evidence>
<proteinExistence type="inferred from homology"/>
<name>A0A7W3J336_9ACTN</name>
<dbReference type="Pfam" id="PF00582">
    <property type="entry name" value="Usp"/>
    <property type="match status" value="1"/>
</dbReference>
<dbReference type="RefSeq" id="WP_182541077.1">
    <property type="nucleotide sequence ID" value="NZ_JACGXA010000001.1"/>
</dbReference>
<dbReference type="AlphaFoldDB" id="A0A7W3J336"/>
<dbReference type="SUPFAM" id="SSF52402">
    <property type="entry name" value="Adenine nucleotide alpha hydrolases-like"/>
    <property type="match status" value="2"/>
</dbReference>
<comment type="caution">
    <text evidence="3">The sequence shown here is derived from an EMBL/GenBank/DDBJ whole genome shotgun (WGS) entry which is preliminary data.</text>
</comment>
<keyword evidence="4" id="KW-1185">Reference proteome</keyword>
<sequence>MAGVVVGTSGRRDTGAPVRWAADAARLRNTGLTLLHAWHEDVEVSLVLSGDAHPDLPAGTVSAAVHGRPAEALLAAAPDLLVLGGHAGAGHVSHVTAECLRGARCPVVVVPTSGPATPLRGRVVVAVEGAEESRPTLLWAAREAGRRGATLVVVHAWQSHLVGRGLRHPAASVEAQGRVATERLQSWVEAGLGHLDVELHADHGGPLDEVLEHSWDADLLVVGRSPAHAGLARVIHGAVDHDLCGLLPCPIAVVPA</sequence>
<dbReference type="Proteomes" id="UP000580910">
    <property type="component" value="Unassembled WGS sequence"/>
</dbReference>
<protein>
    <submittedName>
        <fullName evidence="3">Nucleotide-binding universal stress UspA family protein</fullName>
    </submittedName>
</protein>
<dbReference type="PANTHER" id="PTHR46268:SF6">
    <property type="entry name" value="UNIVERSAL STRESS PROTEIN UP12"/>
    <property type="match status" value="1"/>
</dbReference>
<organism evidence="3 4">
    <name type="scientific">Nocardioides ginsengisegetis</name>
    <dbReference type="NCBI Taxonomy" id="661491"/>
    <lineage>
        <taxon>Bacteria</taxon>
        <taxon>Bacillati</taxon>
        <taxon>Actinomycetota</taxon>
        <taxon>Actinomycetes</taxon>
        <taxon>Propionibacteriales</taxon>
        <taxon>Nocardioidaceae</taxon>
        <taxon>Nocardioides</taxon>
    </lineage>
</organism>
<dbReference type="InterPro" id="IPR006016">
    <property type="entry name" value="UspA"/>
</dbReference>
<reference evidence="3 4" key="1">
    <citation type="submission" date="2020-07" db="EMBL/GenBank/DDBJ databases">
        <title>Sequencing the genomes of 1000 actinobacteria strains.</title>
        <authorList>
            <person name="Klenk H.-P."/>
        </authorList>
    </citation>
    <scope>NUCLEOTIDE SEQUENCE [LARGE SCALE GENOMIC DNA]</scope>
    <source>
        <strain evidence="3 4">DSM 21349</strain>
    </source>
</reference>
<evidence type="ECO:0000313" key="3">
    <source>
        <dbReference type="EMBL" id="MBA8805324.1"/>
    </source>
</evidence>
<dbReference type="InterPro" id="IPR014729">
    <property type="entry name" value="Rossmann-like_a/b/a_fold"/>
</dbReference>
<dbReference type="EMBL" id="JACGXA010000001">
    <property type="protein sequence ID" value="MBA8805324.1"/>
    <property type="molecule type" value="Genomic_DNA"/>
</dbReference>
<evidence type="ECO:0000313" key="4">
    <source>
        <dbReference type="Proteomes" id="UP000580910"/>
    </source>
</evidence>
<comment type="similarity">
    <text evidence="1">Belongs to the universal stress protein A family.</text>
</comment>
<dbReference type="Gene3D" id="3.40.50.620">
    <property type="entry name" value="HUPs"/>
    <property type="match status" value="3"/>
</dbReference>